<sequence>MNTLYIIGNGFDRYHNLPTTYSDFHLFVIENNQDLENIFEEYFTLTTKQNSDKKYLWSNFEYDLGTFNWKAFFAEINNIDVLHENFNPSSLFGLEDELEEETEILVNKIREAFEDWLIDLNLESTKRKLDLEETSVFLTFNYTMTLEEVYQIPSDKILHIHGDVENDQGSMIFGHNKNLKSQPLFDENGESTRTPFSDSEANAQQPFFGLKKPVKDTIHIHESFFKSLKDINEIIILGHSLNSIDMPYFRLIKKHCIETVQWKVSYYSNDDKTTFLKSLKKIGIDESRIEFFKMSDYDVL</sequence>
<protein>
    <submittedName>
        <fullName evidence="1">Bacteriophage abortive infection AbiH</fullName>
    </submittedName>
</protein>
<dbReference type="AlphaFoldDB" id="A0AAX2IN71"/>
<keyword evidence="3" id="KW-1185">Reference proteome</keyword>
<evidence type="ECO:0000313" key="2">
    <source>
        <dbReference type="EMBL" id="SQA90913.1"/>
    </source>
</evidence>
<reference evidence="1 3" key="1">
    <citation type="submission" date="2017-02" db="EMBL/GenBank/DDBJ databases">
        <authorList>
            <person name="Varghese N."/>
            <person name="Submissions S."/>
        </authorList>
    </citation>
    <scope>NUCLEOTIDE SEQUENCE [LARGE SCALE GENOMIC DNA]</scope>
    <source>
        <strain evidence="1 3">DSM 16775</strain>
    </source>
</reference>
<evidence type="ECO:0000313" key="1">
    <source>
        <dbReference type="EMBL" id="SKC03354.1"/>
    </source>
</evidence>
<dbReference type="InterPro" id="IPR025935">
    <property type="entry name" value="AbiH"/>
</dbReference>
<proteinExistence type="predicted"/>
<organism evidence="2 4">
    <name type="scientific">Chryseobacterium balustinum</name>
    <dbReference type="NCBI Taxonomy" id="246"/>
    <lineage>
        <taxon>Bacteria</taxon>
        <taxon>Pseudomonadati</taxon>
        <taxon>Bacteroidota</taxon>
        <taxon>Flavobacteriia</taxon>
        <taxon>Flavobacteriales</taxon>
        <taxon>Weeksellaceae</taxon>
        <taxon>Chryseobacterium group</taxon>
        <taxon>Chryseobacterium</taxon>
    </lineage>
</organism>
<dbReference type="Proteomes" id="UP000190669">
    <property type="component" value="Unassembled WGS sequence"/>
</dbReference>
<comment type="caution">
    <text evidence="2">The sequence shown here is derived from an EMBL/GenBank/DDBJ whole genome shotgun (WGS) entry which is preliminary data.</text>
</comment>
<dbReference type="EMBL" id="UAVR01000013">
    <property type="protein sequence ID" value="SQA90913.1"/>
    <property type="molecule type" value="Genomic_DNA"/>
</dbReference>
<accession>A0AAX2IN71</accession>
<dbReference type="EMBL" id="FUZE01000022">
    <property type="protein sequence ID" value="SKC03354.1"/>
    <property type="molecule type" value="Genomic_DNA"/>
</dbReference>
<name>A0AAX2IN71_9FLAO</name>
<dbReference type="RefSeq" id="WP_066674468.1">
    <property type="nucleotide sequence ID" value="NZ_CP033934.1"/>
</dbReference>
<evidence type="ECO:0000313" key="3">
    <source>
        <dbReference type="Proteomes" id="UP000190669"/>
    </source>
</evidence>
<evidence type="ECO:0000313" key="4">
    <source>
        <dbReference type="Proteomes" id="UP000251937"/>
    </source>
</evidence>
<dbReference type="Proteomes" id="UP000251937">
    <property type="component" value="Unassembled WGS sequence"/>
</dbReference>
<gene>
    <name evidence="2" type="ORF">NCTC11212_02817</name>
    <name evidence="1" type="ORF">SAMN05421800_12244</name>
</gene>
<dbReference type="Pfam" id="PF14253">
    <property type="entry name" value="AbiH"/>
    <property type="match status" value="1"/>
</dbReference>
<reference evidence="2 4" key="2">
    <citation type="submission" date="2018-06" db="EMBL/GenBank/DDBJ databases">
        <authorList>
            <consortium name="Pathogen Informatics"/>
            <person name="Doyle S."/>
        </authorList>
    </citation>
    <scope>NUCLEOTIDE SEQUENCE [LARGE SCALE GENOMIC DNA]</scope>
    <source>
        <strain evidence="2 4">NCTC11212</strain>
    </source>
</reference>
<dbReference type="KEGG" id="cbp:EB354_14010"/>